<evidence type="ECO:0000256" key="1">
    <source>
        <dbReference type="SAM" id="SignalP"/>
    </source>
</evidence>
<dbReference type="AlphaFoldDB" id="A0A7S7LUL6"/>
<keyword evidence="1" id="KW-0732">Signal</keyword>
<feature type="signal peptide" evidence="1">
    <location>
        <begin position="1"/>
        <end position="22"/>
    </location>
</feature>
<protein>
    <recommendedName>
        <fullName evidence="4">DUF4136 domain-containing protein</fullName>
    </recommendedName>
</protein>
<proteinExistence type="predicted"/>
<evidence type="ECO:0008006" key="4">
    <source>
        <dbReference type="Google" id="ProtNLM"/>
    </source>
</evidence>
<feature type="chain" id="PRO_5032337468" description="DUF4136 domain-containing protein" evidence="1">
    <location>
        <begin position="23"/>
        <end position="147"/>
    </location>
</feature>
<gene>
    <name evidence="2" type="ORF">HUE88_08490</name>
</gene>
<accession>A0A7S7LUL6</accession>
<dbReference type="RefSeq" id="WP_194368282.1">
    <property type="nucleotide sequence ID" value="NZ_CP054492.1"/>
</dbReference>
<organism evidence="2 3">
    <name type="scientific">Candidatus Sulfurimonas baltica</name>
    <dbReference type="NCBI Taxonomy" id="2740404"/>
    <lineage>
        <taxon>Bacteria</taxon>
        <taxon>Pseudomonadati</taxon>
        <taxon>Campylobacterota</taxon>
        <taxon>Epsilonproteobacteria</taxon>
        <taxon>Campylobacterales</taxon>
        <taxon>Sulfurimonadaceae</taxon>
        <taxon>Sulfurimonas</taxon>
    </lineage>
</organism>
<name>A0A7S7LUL6_9BACT</name>
<keyword evidence="3" id="KW-1185">Reference proteome</keyword>
<reference evidence="2 3" key="1">
    <citation type="submission" date="2020-05" db="EMBL/GenBank/DDBJ databases">
        <title>Sulfurimonas marisnigri, sp. nov., and Sulfurimonas baltica, sp. nov., manganese oxide reducing chemolithoautotrophs of the class Epsilonproteobacteria isolated from the pelagic redoxclines of the Black and Baltic Seas and emended description of the genus Sulfurimonas.</title>
        <authorList>
            <person name="Henkel J.V."/>
            <person name="Laudan C."/>
            <person name="Werner J."/>
            <person name="Neu T."/>
            <person name="Plewe S."/>
            <person name="Sproer C."/>
            <person name="Bunk B."/>
            <person name="Schulz-Vogt H.N."/>
        </authorList>
    </citation>
    <scope>NUCLEOTIDE SEQUENCE [LARGE SCALE GENOMIC DNA]</scope>
    <source>
        <strain evidence="2 3">GD2</strain>
    </source>
</reference>
<dbReference type="Proteomes" id="UP000593994">
    <property type="component" value="Chromosome"/>
</dbReference>
<evidence type="ECO:0000313" key="3">
    <source>
        <dbReference type="Proteomes" id="UP000593994"/>
    </source>
</evidence>
<sequence length="147" mass="17213">MIKKLLIILFTCSSLFSSSMFTLDNVKKLKFHFTNYTTFMKKEENESIKKLIVNKLQKEGFTFGEVDPISFVVKIKAREVAEEEYIISIFIGLAEEVTTNRENNIKTHAFTYLQDTLIESENPYEDTFEAIDYLTCQFLTAYREDNQ</sequence>
<evidence type="ECO:0000313" key="2">
    <source>
        <dbReference type="EMBL" id="QOY51168.1"/>
    </source>
</evidence>
<dbReference type="EMBL" id="CP054492">
    <property type="protein sequence ID" value="QOY51168.1"/>
    <property type="molecule type" value="Genomic_DNA"/>
</dbReference>
<dbReference type="KEGG" id="sbal:HUE88_08490"/>